<dbReference type="PANTHER" id="PTHR42871:SF1">
    <property type="entry name" value="CITRATE SYNTHASE"/>
    <property type="match status" value="1"/>
</dbReference>
<dbReference type="Pfam" id="PF00285">
    <property type="entry name" value="Citrate_synt"/>
    <property type="match status" value="1"/>
</dbReference>
<gene>
    <name evidence="11" type="ORF">SAMN02745724_00890</name>
</gene>
<comment type="catalytic activity">
    <reaction evidence="5 9">
        <text>oxaloacetate + acetyl-CoA + H2O = citrate + CoA + H(+)</text>
        <dbReference type="Rhea" id="RHEA:16845"/>
        <dbReference type="ChEBI" id="CHEBI:15377"/>
        <dbReference type="ChEBI" id="CHEBI:15378"/>
        <dbReference type="ChEBI" id="CHEBI:16452"/>
        <dbReference type="ChEBI" id="CHEBI:16947"/>
        <dbReference type="ChEBI" id="CHEBI:57287"/>
        <dbReference type="ChEBI" id="CHEBI:57288"/>
        <dbReference type="EC" id="2.3.3.16"/>
    </reaction>
</comment>
<reference evidence="11 12" key="1">
    <citation type="submission" date="2016-10" db="EMBL/GenBank/DDBJ databases">
        <authorList>
            <person name="de Groot N.N."/>
        </authorList>
    </citation>
    <scope>NUCLEOTIDE SEQUENCE [LARGE SCALE GENOMIC DNA]</scope>
    <source>
        <strain evidence="11 12">DSM 6059</strain>
    </source>
</reference>
<evidence type="ECO:0000313" key="11">
    <source>
        <dbReference type="EMBL" id="SFC08919.1"/>
    </source>
</evidence>
<evidence type="ECO:0000256" key="9">
    <source>
        <dbReference type="RuleBase" id="RU003370"/>
    </source>
</evidence>
<dbReference type="PRINTS" id="PR00143">
    <property type="entry name" value="CITRTSNTHASE"/>
</dbReference>
<comment type="similarity">
    <text evidence="2 7 10">Belongs to the citrate synthase family.</text>
</comment>
<dbReference type="CDD" id="cd06114">
    <property type="entry name" value="EcCS_like"/>
    <property type="match status" value="1"/>
</dbReference>
<dbReference type="NCBIfam" id="TIGR01798">
    <property type="entry name" value="cit_synth_I"/>
    <property type="match status" value="1"/>
</dbReference>
<dbReference type="UniPathway" id="UPA00223">
    <property type="reaction ID" value="UER00717"/>
</dbReference>
<protein>
    <recommendedName>
        <fullName evidence="6 7">Citrate synthase</fullName>
    </recommendedName>
</protein>
<keyword evidence="12" id="KW-1185">Reference proteome</keyword>
<dbReference type="STRING" id="1123010.SAMN02745724_00890"/>
<evidence type="ECO:0000256" key="2">
    <source>
        <dbReference type="ARBA" id="ARBA00010566"/>
    </source>
</evidence>
<evidence type="ECO:0000256" key="3">
    <source>
        <dbReference type="ARBA" id="ARBA00022532"/>
    </source>
</evidence>
<feature type="active site" evidence="8">
    <location>
        <position position="363"/>
    </location>
</feature>
<comment type="pathway">
    <text evidence="1 9">Carbohydrate metabolism; tricarboxylic acid cycle; isocitrate from oxaloacetate: step 1/2.</text>
</comment>
<organism evidence="11 12">
    <name type="scientific">Pseudoalteromonas denitrificans DSM 6059</name>
    <dbReference type="NCBI Taxonomy" id="1123010"/>
    <lineage>
        <taxon>Bacteria</taxon>
        <taxon>Pseudomonadati</taxon>
        <taxon>Pseudomonadota</taxon>
        <taxon>Gammaproteobacteria</taxon>
        <taxon>Alteromonadales</taxon>
        <taxon>Pseudoalteromonadaceae</taxon>
        <taxon>Pseudoalteromonas</taxon>
    </lineage>
</organism>
<dbReference type="GO" id="GO:0006099">
    <property type="term" value="P:tricarboxylic acid cycle"/>
    <property type="evidence" value="ECO:0007669"/>
    <property type="project" value="UniProtKB-UniRule"/>
</dbReference>
<evidence type="ECO:0000256" key="10">
    <source>
        <dbReference type="RuleBase" id="RU003406"/>
    </source>
</evidence>
<dbReference type="Gene3D" id="1.10.230.10">
    <property type="entry name" value="Cytochrome P450-Terp, domain 2"/>
    <property type="match status" value="1"/>
</dbReference>
<accession>A0A1I1GB31</accession>
<dbReference type="GO" id="GO:0036440">
    <property type="term" value="F:citrate synthase activity"/>
    <property type="evidence" value="ECO:0007669"/>
    <property type="project" value="UniProtKB-EC"/>
</dbReference>
<dbReference type="InterPro" id="IPR016143">
    <property type="entry name" value="Citrate_synth-like_sm_a-sub"/>
</dbReference>
<dbReference type="RefSeq" id="WP_091980474.1">
    <property type="nucleotide sequence ID" value="NZ_FOLO01000004.1"/>
</dbReference>
<evidence type="ECO:0000256" key="4">
    <source>
        <dbReference type="ARBA" id="ARBA00022679"/>
    </source>
</evidence>
<dbReference type="EMBL" id="FOLO01000004">
    <property type="protein sequence ID" value="SFC08919.1"/>
    <property type="molecule type" value="Genomic_DNA"/>
</dbReference>
<dbReference type="NCBIfam" id="NF004126">
    <property type="entry name" value="PRK05614.1"/>
    <property type="match status" value="1"/>
</dbReference>
<dbReference type="Gene3D" id="2.20.28.60">
    <property type="match status" value="1"/>
</dbReference>
<sequence>MADKKAVLHIDGQDAIDLPIYSGTAGQDVIDVRSLGAHNHFTYDPGFMSTGSCESAITFIDGAKGVLLHRGYPIDQLAEQSNYLELCYLLLEGELPNKEQMANFENEITTNTMMHEKIGAFFQGFRVDAHPMAMLCGVVGALSSFYHDDLDITDPEQRKRSAIKLVAKLPTISAMAYKYTIGQPFVYPKNDLSYAENFLHMMFSVPAEEYKVSPVLAKAMDRIFMLHADHEQNASTSTVRIAGSSGANPYACIAAGVASLWGPAHGGANEACLTMLEEIGTADRIEEYVAKAKDKSDPFRLMGFGHRVYKNFDPRATVMRQTCHEVLKELNIQDPLLEVAMGLEKIALEDPYFIEKKLYPNVDFYSGIILKAIGIPTSMFTVIFAMARTVGWVSHWDEMLSQPGQKIGRPRQLYTGYTKRDYADANKR</sequence>
<dbReference type="InterPro" id="IPR019810">
    <property type="entry name" value="Citrate_synthase_AS"/>
</dbReference>
<keyword evidence="4 7" id="KW-0808">Transferase</keyword>
<name>A0A1I1GB31_9GAMM</name>
<keyword evidence="3 9" id="KW-0816">Tricarboxylic acid cycle</keyword>
<evidence type="ECO:0000313" key="12">
    <source>
        <dbReference type="Proteomes" id="UP000198862"/>
    </source>
</evidence>
<feature type="active site" evidence="8">
    <location>
        <position position="306"/>
    </location>
</feature>
<evidence type="ECO:0000256" key="8">
    <source>
        <dbReference type="PIRSR" id="PIRSR001369-1"/>
    </source>
</evidence>
<evidence type="ECO:0000256" key="7">
    <source>
        <dbReference type="PIRNR" id="PIRNR001369"/>
    </source>
</evidence>
<dbReference type="SUPFAM" id="SSF48256">
    <property type="entry name" value="Citrate synthase"/>
    <property type="match status" value="1"/>
</dbReference>
<dbReference type="PANTHER" id="PTHR42871">
    <property type="entry name" value="CITRATE SYNTHASE"/>
    <property type="match status" value="1"/>
</dbReference>
<dbReference type="PROSITE" id="PS00480">
    <property type="entry name" value="CITRATE_SYNTHASE"/>
    <property type="match status" value="1"/>
</dbReference>
<dbReference type="GO" id="GO:0005737">
    <property type="term" value="C:cytoplasm"/>
    <property type="evidence" value="ECO:0007669"/>
    <property type="project" value="InterPro"/>
</dbReference>
<proteinExistence type="inferred from homology"/>
<dbReference type="OrthoDB" id="9800864at2"/>
<dbReference type="AlphaFoldDB" id="A0A1I1GB31"/>
<dbReference type="PIRSF" id="PIRSF001369">
    <property type="entry name" value="Citrate_synth"/>
    <property type="match status" value="1"/>
</dbReference>
<dbReference type="Proteomes" id="UP000198862">
    <property type="component" value="Unassembled WGS sequence"/>
</dbReference>
<evidence type="ECO:0000256" key="5">
    <source>
        <dbReference type="ARBA" id="ARBA00049288"/>
    </source>
</evidence>
<evidence type="ECO:0000256" key="1">
    <source>
        <dbReference type="ARBA" id="ARBA00004751"/>
    </source>
</evidence>
<dbReference type="InterPro" id="IPR036969">
    <property type="entry name" value="Citrate_synthase_sf"/>
</dbReference>
<dbReference type="Gene3D" id="1.10.580.10">
    <property type="entry name" value="Citrate Synthase, domain 1"/>
    <property type="match status" value="1"/>
</dbReference>
<dbReference type="InterPro" id="IPR010953">
    <property type="entry name" value="Citrate_synthase_typ-I"/>
</dbReference>
<dbReference type="InterPro" id="IPR016142">
    <property type="entry name" value="Citrate_synth-like_lrg_a-sub"/>
</dbReference>
<dbReference type="InterPro" id="IPR024176">
    <property type="entry name" value="Citrate_synthase_bac-typ"/>
</dbReference>
<dbReference type="InterPro" id="IPR002020">
    <property type="entry name" value="Citrate_synthase"/>
</dbReference>
<evidence type="ECO:0000256" key="6">
    <source>
        <dbReference type="NCBIfam" id="TIGR01798"/>
    </source>
</evidence>
<dbReference type="FunFam" id="1.10.230.10:FF:000002">
    <property type="entry name" value="Citrate synthase"/>
    <property type="match status" value="1"/>
</dbReference>